<dbReference type="GO" id="GO:0003677">
    <property type="term" value="F:DNA binding"/>
    <property type="evidence" value="ECO:0007669"/>
    <property type="project" value="UniProtKB-KW"/>
</dbReference>
<sequence length="143" mass="16094">MPDIFDIVADATRRDILRVLLEASENTDSGEVSVSQIVGELELSQPTVSKHLKVLREAGLVAVREEGQHRYYHLDVEPLEEIEDWLMPFVSGGFDISDIDVHAVIAGLNTETKEFAEQVGKVFADTSHRVSNVVERVRPKRKR</sequence>
<dbReference type="NCBIfam" id="NF033788">
    <property type="entry name" value="HTH_metalloreg"/>
    <property type="match status" value="1"/>
</dbReference>
<dbReference type="GO" id="GO:0003700">
    <property type="term" value="F:DNA-binding transcription factor activity"/>
    <property type="evidence" value="ECO:0007669"/>
    <property type="project" value="InterPro"/>
</dbReference>
<keyword evidence="6" id="KW-1185">Reference proteome</keyword>
<accession>A0A5B8M6P4</accession>
<dbReference type="Gene3D" id="1.10.10.10">
    <property type="entry name" value="Winged helix-like DNA-binding domain superfamily/Winged helix DNA-binding domain"/>
    <property type="match status" value="1"/>
</dbReference>
<dbReference type="PROSITE" id="PS50987">
    <property type="entry name" value="HTH_ARSR_2"/>
    <property type="match status" value="1"/>
</dbReference>
<feature type="domain" description="HTH arsR-type" evidence="4">
    <location>
        <begin position="1"/>
        <end position="94"/>
    </location>
</feature>
<evidence type="ECO:0000256" key="2">
    <source>
        <dbReference type="ARBA" id="ARBA00023125"/>
    </source>
</evidence>
<protein>
    <submittedName>
        <fullName evidence="5">Winged helix-turn-helix transcriptional regulator</fullName>
    </submittedName>
</protein>
<dbReference type="PRINTS" id="PR00778">
    <property type="entry name" value="HTHARSR"/>
</dbReference>
<gene>
    <name evidence="5" type="ORF">FPZ11_15960</name>
</gene>
<evidence type="ECO:0000256" key="3">
    <source>
        <dbReference type="ARBA" id="ARBA00023163"/>
    </source>
</evidence>
<keyword evidence="3" id="KW-0804">Transcription</keyword>
<organism evidence="5 6">
    <name type="scientific">Humibacter ginsenosidimutans</name>
    <dbReference type="NCBI Taxonomy" id="2599293"/>
    <lineage>
        <taxon>Bacteria</taxon>
        <taxon>Bacillati</taxon>
        <taxon>Actinomycetota</taxon>
        <taxon>Actinomycetes</taxon>
        <taxon>Micrococcales</taxon>
        <taxon>Microbacteriaceae</taxon>
        <taxon>Humibacter</taxon>
    </lineage>
</organism>
<dbReference type="KEGG" id="huw:FPZ11_15960"/>
<dbReference type="CDD" id="cd00090">
    <property type="entry name" value="HTH_ARSR"/>
    <property type="match status" value="1"/>
</dbReference>
<dbReference type="PANTHER" id="PTHR33154">
    <property type="entry name" value="TRANSCRIPTIONAL REGULATOR, ARSR FAMILY"/>
    <property type="match status" value="1"/>
</dbReference>
<dbReference type="InterPro" id="IPR036388">
    <property type="entry name" value="WH-like_DNA-bd_sf"/>
</dbReference>
<evidence type="ECO:0000256" key="1">
    <source>
        <dbReference type="ARBA" id="ARBA00023015"/>
    </source>
</evidence>
<dbReference type="InterPro" id="IPR001845">
    <property type="entry name" value="HTH_ArsR_DNA-bd_dom"/>
</dbReference>
<dbReference type="OrthoDB" id="3628603at2"/>
<dbReference type="SMART" id="SM00418">
    <property type="entry name" value="HTH_ARSR"/>
    <property type="match status" value="1"/>
</dbReference>
<dbReference type="EMBL" id="CP042305">
    <property type="protein sequence ID" value="QDZ16063.1"/>
    <property type="molecule type" value="Genomic_DNA"/>
</dbReference>
<evidence type="ECO:0000313" key="5">
    <source>
        <dbReference type="EMBL" id="QDZ16063.1"/>
    </source>
</evidence>
<dbReference type="SUPFAM" id="SSF46785">
    <property type="entry name" value="Winged helix' DNA-binding domain"/>
    <property type="match status" value="1"/>
</dbReference>
<dbReference type="InterPro" id="IPR051081">
    <property type="entry name" value="HTH_MetalResp_TranReg"/>
</dbReference>
<keyword evidence="2" id="KW-0238">DNA-binding</keyword>
<dbReference type="PANTHER" id="PTHR33154:SF33">
    <property type="entry name" value="TRANSCRIPTIONAL REPRESSOR SDPR"/>
    <property type="match status" value="1"/>
</dbReference>
<dbReference type="InterPro" id="IPR036390">
    <property type="entry name" value="WH_DNA-bd_sf"/>
</dbReference>
<dbReference type="Proteomes" id="UP000320216">
    <property type="component" value="Chromosome"/>
</dbReference>
<dbReference type="RefSeq" id="WP_146322067.1">
    <property type="nucleotide sequence ID" value="NZ_CP042305.1"/>
</dbReference>
<proteinExistence type="predicted"/>
<dbReference type="AlphaFoldDB" id="A0A5B8M6P4"/>
<evidence type="ECO:0000259" key="4">
    <source>
        <dbReference type="PROSITE" id="PS50987"/>
    </source>
</evidence>
<name>A0A5B8M6P4_9MICO</name>
<dbReference type="Pfam" id="PF01022">
    <property type="entry name" value="HTH_5"/>
    <property type="match status" value="1"/>
</dbReference>
<dbReference type="InterPro" id="IPR011991">
    <property type="entry name" value="ArsR-like_HTH"/>
</dbReference>
<evidence type="ECO:0000313" key="6">
    <source>
        <dbReference type="Proteomes" id="UP000320216"/>
    </source>
</evidence>
<reference evidence="5 6" key="1">
    <citation type="submission" date="2019-07" db="EMBL/GenBank/DDBJ databases">
        <title>Full genome sequence of Humibacter sp. WJ7-1.</title>
        <authorList>
            <person name="Im W.-T."/>
        </authorList>
    </citation>
    <scope>NUCLEOTIDE SEQUENCE [LARGE SCALE GENOMIC DNA]</scope>
    <source>
        <strain evidence="5 6">WJ7-1</strain>
    </source>
</reference>
<keyword evidence="1" id="KW-0805">Transcription regulation</keyword>